<keyword evidence="2" id="KW-1185">Reference proteome</keyword>
<dbReference type="SUPFAM" id="SSF50998">
    <property type="entry name" value="Quinoprotein alcohol dehydrogenase-like"/>
    <property type="match status" value="1"/>
</dbReference>
<organism evidence="1 2">
    <name type="scientific">Bodo saltans</name>
    <name type="common">Flagellated protozoan</name>
    <dbReference type="NCBI Taxonomy" id="75058"/>
    <lineage>
        <taxon>Eukaryota</taxon>
        <taxon>Discoba</taxon>
        <taxon>Euglenozoa</taxon>
        <taxon>Kinetoplastea</taxon>
        <taxon>Metakinetoplastina</taxon>
        <taxon>Eubodonida</taxon>
        <taxon>Bodonidae</taxon>
        <taxon>Bodo</taxon>
    </lineage>
</organism>
<protein>
    <submittedName>
        <fullName evidence="1">Uncharacterized protein</fullName>
    </submittedName>
</protein>
<sequence length="539" mass="58625">MVSTDSLIVAGSVFGQCYGFSWTGERLWKRKILDDCILHLSPLLALNSEYFFFASSTRDVAFHSTKSRKTVRELVSTYANIHAMDASANGCLVGTSDSAYVLSADGEVAVMKAISVTAILDLSPSGFMVGTDGGDLYRTDNSGVTKRFAKAHYSAITYLASGNEGALVRILSTGCGSDCIAAVWTDNCDQLWTVGDRSPVVSAVVATSKQFVAAVTQEGAITFHRWDGSLLRCIRTAPVGEDEVLRVCNSMACLGKPGGLCRVWKLTMKDSAERKVTAAENHGSPSPMRITRHVVNSTVVVDVSPRRSSQLTHGNDVVEKRSDFDAFMSANAFEVAIFQFAVTKFIARKSQTLDIDFSSLDLGMITPLLAECIMHAKHRLVVGMPEEAIIDEAELFAASIRNSILFQGSIMAAGVHRFVMVREVSSTPTFRGLCFYWFPAELKPSLTIGSVVSFPTVIVAAITFQELFLQPLCDMGGILAVIQSRSARVMSPTDDRVVFSPFTTFQVGDPDDAAETVGPTKTVNSRTTFWMLYEYHVAC</sequence>
<dbReference type="InterPro" id="IPR011047">
    <property type="entry name" value="Quinoprotein_ADH-like_sf"/>
</dbReference>
<dbReference type="EMBL" id="CYKH01001084">
    <property type="protein sequence ID" value="CUG82765.1"/>
    <property type="molecule type" value="Genomic_DNA"/>
</dbReference>
<dbReference type="AlphaFoldDB" id="A0A0S4J5M2"/>
<reference evidence="2" key="1">
    <citation type="submission" date="2015-09" db="EMBL/GenBank/DDBJ databases">
        <authorList>
            <consortium name="Pathogen Informatics"/>
        </authorList>
    </citation>
    <scope>NUCLEOTIDE SEQUENCE [LARGE SCALE GENOMIC DNA]</scope>
    <source>
        <strain evidence="2">Lake Konstanz</strain>
    </source>
</reference>
<accession>A0A0S4J5M2</accession>
<dbReference type="VEuPathDB" id="TriTrypDB:BSAL_87280"/>
<dbReference type="Proteomes" id="UP000051952">
    <property type="component" value="Unassembled WGS sequence"/>
</dbReference>
<dbReference type="InterPro" id="IPR015943">
    <property type="entry name" value="WD40/YVTN_repeat-like_dom_sf"/>
</dbReference>
<evidence type="ECO:0000313" key="2">
    <source>
        <dbReference type="Proteomes" id="UP000051952"/>
    </source>
</evidence>
<dbReference type="Gene3D" id="2.130.10.10">
    <property type="entry name" value="YVTN repeat-like/Quinoprotein amine dehydrogenase"/>
    <property type="match status" value="1"/>
</dbReference>
<gene>
    <name evidence="1" type="ORF">BSAL_87280</name>
</gene>
<name>A0A0S4J5M2_BODSA</name>
<proteinExistence type="predicted"/>
<evidence type="ECO:0000313" key="1">
    <source>
        <dbReference type="EMBL" id="CUG82765.1"/>
    </source>
</evidence>